<evidence type="ECO:0000313" key="2">
    <source>
        <dbReference type="Proteomes" id="UP000256900"/>
    </source>
</evidence>
<keyword evidence="1" id="KW-0808">Transferase</keyword>
<dbReference type="RefSeq" id="WP_165204024.1">
    <property type="nucleotide sequence ID" value="NZ_CP025086.1"/>
</dbReference>
<sequence>MKKSDIINLLGAKYGFVSHLEISTPNTGFQYALIDRTQYARCERAVYGIVDEDALLDQDITYRTSQRTSCGIVNALSTMPPFDLVFVDPHHTYENSFEDIVGAFSLLRQGGALVIHDCNPPNSQVAAPDLTPGDWCGVTYWAYIDFVLGRAGITYYTVDTDYGCGVVFKQPGPDRDTSRLQFDWVRMAWNDDSRYDYFDWNRQRLLNLISVDEFRIREGLPLLTPPSASA</sequence>
<organism evidence="1 2">
    <name type="scientific">Methylovirgula ligni</name>
    <dbReference type="NCBI Taxonomy" id="569860"/>
    <lineage>
        <taxon>Bacteria</taxon>
        <taxon>Pseudomonadati</taxon>
        <taxon>Pseudomonadota</taxon>
        <taxon>Alphaproteobacteria</taxon>
        <taxon>Hyphomicrobiales</taxon>
        <taxon>Beijerinckiaceae</taxon>
        <taxon>Methylovirgula</taxon>
    </lineage>
</organism>
<dbReference type="Gene3D" id="3.40.50.150">
    <property type="entry name" value="Vaccinia Virus protein VP39"/>
    <property type="match status" value="1"/>
</dbReference>
<accession>A0A3D9Z5F1</accession>
<comment type="caution">
    <text evidence="1">The sequence shown here is derived from an EMBL/GenBank/DDBJ whole genome shotgun (WGS) entry which is preliminary data.</text>
</comment>
<dbReference type="AlphaFoldDB" id="A0A3D9Z5F1"/>
<protein>
    <submittedName>
        <fullName evidence="1">Methyltransferase family protein</fullName>
    </submittedName>
</protein>
<dbReference type="Proteomes" id="UP000256900">
    <property type="component" value="Unassembled WGS sequence"/>
</dbReference>
<dbReference type="SUPFAM" id="SSF53335">
    <property type="entry name" value="S-adenosyl-L-methionine-dependent methyltransferases"/>
    <property type="match status" value="1"/>
</dbReference>
<reference evidence="1 2" key="1">
    <citation type="submission" date="2018-08" db="EMBL/GenBank/DDBJ databases">
        <title>Genomic Encyclopedia of Type Strains, Phase IV (KMG-IV): sequencing the most valuable type-strain genomes for metagenomic binning, comparative biology and taxonomic classification.</title>
        <authorList>
            <person name="Goeker M."/>
        </authorList>
    </citation>
    <scope>NUCLEOTIDE SEQUENCE [LARGE SCALE GENOMIC DNA]</scope>
    <source>
        <strain evidence="1 2">BW863</strain>
    </source>
</reference>
<dbReference type="Pfam" id="PF13578">
    <property type="entry name" value="Methyltransf_24"/>
    <property type="match status" value="1"/>
</dbReference>
<keyword evidence="2" id="KW-1185">Reference proteome</keyword>
<dbReference type="GO" id="GO:0008168">
    <property type="term" value="F:methyltransferase activity"/>
    <property type="evidence" value="ECO:0007669"/>
    <property type="project" value="UniProtKB-KW"/>
</dbReference>
<proteinExistence type="predicted"/>
<dbReference type="InterPro" id="IPR029063">
    <property type="entry name" value="SAM-dependent_MTases_sf"/>
</dbReference>
<evidence type="ECO:0000313" key="1">
    <source>
        <dbReference type="EMBL" id="REF89498.1"/>
    </source>
</evidence>
<keyword evidence="1" id="KW-0489">Methyltransferase</keyword>
<gene>
    <name evidence="1" type="ORF">DES32_0720</name>
</gene>
<dbReference type="GO" id="GO:0032259">
    <property type="term" value="P:methylation"/>
    <property type="evidence" value="ECO:0007669"/>
    <property type="project" value="UniProtKB-KW"/>
</dbReference>
<name>A0A3D9Z5F1_9HYPH</name>
<dbReference type="EMBL" id="QUMO01000001">
    <property type="protein sequence ID" value="REF89498.1"/>
    <property type="molecule type" value="Genomic_DNA"/>
</dbReference>